<feature type="signal peptide" evidence="1">
    <location>
        <begin position="1"/>
        <end position="22"/>
    </location>
</feature>
<feature type="domain" description="Choice-of-anchor A" evidence="3">
    <location>
        <begin position="27"/>
        <end position="263"/>
    </location>
</feature>
<dbReference type="Pfam" id="PF07589">
    <property type="entry name" value="PEP-CTERM"/>
    <property type="match status" value="1"/>
</dbReference>
<name>A0ABW3PFA3_9PROT</name>
<keyword evidence="5" id="KW-1185">Reference proteome</keyword>
<reference evidence="5" key="1">
    <citation type="journal article" date="2019" name="Int. J. Syst. Evol. Microbiol.">
        <title>The Global Catalogue of Microorganisms (GCM) 10K type strain sequencing project: providing services to taxonomists for standard genome sequencing and annotation.</title>
        <authorList>
            <consortium name="The Broad Institute Genomics Platform"/>
            <consortium name="The Broad Institute Genome Sequencing Center for Infectious Disease"/>
            <person name="Wu L."/>
            <person name="Ma J."/>
        </authorList>
    </citation>
    <scope>NUCLEOTIDE SEQUENCE [LARGE SCALE GENOMIC DNA]</scope>
    <source>
        <strain evidence="5">CCUG 58411</strain>
    </source>
</reference>
<feature type="chain" id="PRO_5046558186" evidence="1">
    <location>
        <begin position="23"/>
        <end position="308"/>
    </location>
</feature>
<dbReference type="Proteomes" id="UP001597206">
    <property type="component" value="Unassembled WGS sequence"/>
</dbReference>
<dbReference type="NCBIfam" id="TIGR04215">
    <property type="entry name" value="choice_anch_A"/>
    <property type="match status" value="1"/>
</dbReference>
<evidence type="ECO:0000256" key="1">
    <source>
        <dbReference type="SAM" id="SignalP"/>
    </source>
</evidence>
<accession>A0ABW3PFA3</accession>
<dbReference type="InterPro" id="IPR026588">
    <property type="entry name" value="Choice_anch_A"/>
</dbReference>
<dbReference type="RefSeq" id="WP_379034426.1">
    <property type="nucleotide sequence ID" value="NZ_JBHTLN010000002.1"/>
</dbReference>
<evidence type="ECO:0000313" key="4">
    <source>
        <dbReference type="EMBL" id="MFD1123068.1"/>
    </source>
</evidence>
<dbReference type="InterPro" id="IPR013424">
    <property type="entry name" value="Ice-binding_C"/>
</dbReference>
<feature type="domain" description="Ice-binding protein C-terminal" evidence="2">
    <location>
        <begin position="280"/>
        <end position="304"/>
    </location>
</feature>
<keyword evidence="1" id="KW-0732">Signal</keyword>
<dbReference type="Pfam" id="PF20597">
    <property type="entry name" value="pAdhesive_15"/>
    <property type="match status" value="1"/>
</dbReference>
<evidence type="ECO:0000259" key="3">
    <source>
        <dbReference type="Pfam" id="PF20597"/>
    </source>
</evidence>
<protein>
    <submittedName>
        <fullName evidence="4">Choice-of-anchor A family protein</fullName>
    </submittedName>
</protein>
<organism evidence="4 5">
    <name type="scientific">Methylophilus flavus</name>
    <dbReference type="NCBI Taxonomy" id="640084"/>
    <lineage>
        <taxon>Bacteria</taxon>
        <taxon>Pseudomonadati</taxon>
        <taxon>Pseudomonadota</taxon>
        <taxon>Betaproteobacteria</taxon>
        <taxon>Nitrosomonadales</taxon>
        <taxon>Methylophilaceae</taxon>
        <taxon>Methylophilus</taxon>
    </lineage>
</organism>
<evidence type="ECO:0000259" key="2">
    <source>
        <dbReference type="Pfam" id="PF07589"/>
    </source>
</evidence>
<evidence type="ECO:0000313" key="5">
    <source>
        <dbReference type="Proteomes" id="UP001597206"/>
    </source>
</evidence>
<dbReference type="EMBL" id="JBHTLN010000002">
    <property type="protein sequence ID" value="MFD1123068.1"/>
    <property type="molecule type" value="Genomic_DNA"/>
</dbReference>
<comment type="caution">
    <text evidence="4">The sequence shown here is derived from an EMBL/GenBank/DDBJ whole genome shotgun (WGS) entry which is preliminary data.</text>
</comment>
<sequence length="308" mass="32084">MKSFVKSLIITALSLQAFSASAAILDFGVAGQFNVFVFEDFTSSNSDVEGAVAVGGAFKATSYSVNERNKAVAGNALVVGKDLDFSNGSVKNGNINAGGTIKTSGFGFDGSHINTHPVNFANERTYLTDLSASLNSLANTGTATYNYSGLQLTAGNSTDAQIFDIDGSLFNSRNNTTFNGFANGQTIILNISGNGLKFDGGTGTDFGKYGFNVIYNFYQATTLDTGSGATGSILAPLADITGGYTAINGNVIGKSWNTNTQVNVNGMFKTTEVAGLTVTPVPEPESYAMLLAGLAVVGRCSRRRVFKA</sequence>
<proteinExistence type="predicted"/>
<gene>
    <name evidence="4" type="ORF">ACFQ2T_11170</name>
</gene>